<proteinExistence type="predicted"/>
<reference evidence="1 2" key="1">
    <citation type="journal article" date="2018" name="Sci. Rep.">
        <title>Genomic signatures of local adaptation to the degree of environmental predictability in rotifers.</title>
        <authorList>
            <person name="Franch-Gras L."/>
            <person name="Hahn C."/>
            <person name="Garcia-Roger E.M."/>
            <person name="Carmona M.J."/>
            <person name="Serra M."/>
            <person name="Gomez A."/>
        </authorList>
    </citation>
    <scope>NUCLEOTIDE SEQUENCE [LARGE SCALE GENOMIC DNA]</scope>
    <source>
        <strain evidence="1">HYR1</strain>
    </source>
</reference>
<comment type="caution">
    <text evidence="1">The sequence shown here is derived from an EMBL/GenBank/DDBJ whole genome shotgun (WGS) entry which is preliminary data.</text>
</comment>
<name>A0A3M7SAW5_BRAPC</name>
<accession>A0A3M7SAW5</accession>
<protein>
    <submittedName>
        <fullName evidence="1">Uncharacterized protein</fullName>
    </submittedName>
</protein>
<dbReference type="EMBL" id="REGN01001745">
    <property type="protein sequence ID" value="RNA32807.1"/>
    <property type="molecule type" value="Genomic_DNA"/>
</dbReference>
<dbReference type="AlphaFoldDB" id="A0A3M7SAW5"/>
<dbReference type="Proteomes" id="UP000276133">
    <property type="component" value="Unassembled WGS sequence"/>
</dbReference>
<organism evidence="1 2">
    <name type="scientific">Brachionus plicatilis</name>
    <name type="common">Marine rotifer</name>
    <name type="synonym">Brachionus muelleri</name>
    <dbReference type="NCBI Taxonomy" id="10195"/>
    <lineage>
        <taxon>Eukaryota</taxon>
        <taxon>Metazoa</taxon>
        <taxon>Spiralia</taxon>
        <taxon>Gnathifera</taxon>
        <taxon>Rotifera</taxon>
        <taxon>Eurotatoria</taxon>
        <taxon>Monogononta</taxon>
        <taxon>Pseudotrocha</taxon>
        <taxon>Ploima</taxon>
        <taxon>Brachionidae</taxon>
        <taxon>Brachionus</taxon>
    </lineage>
</organism>
<gene>
    <name evidence="1" type="ORF">BpHYR1_027869</name>
</gene>
<sequence length="72" mass="8775">MLHCLKKQFQLLDSLENYTDYLFERKFQYKIKIYIKTRKSCVKNSVILFQWLSDHKLNTDEACICYQSFPKS</sequence>
<evidence type="ECO:0000313" key="2">
    <source>
        <dbReference type="Proteomes" id="UP000276133"/>
    </source>
</evidence>
<keyword evidence="2" id="KW-1185">Reference proteome</keyword>
<evidence type="ECO:0000313" key="1">
    <source>
        <dbReference type="EMBL" id="RNA32807.1"/>
    </source>
</evidence>